<dbReference type="InterPro" id="IPR036928">
    <property type="entry name" value="AS_sf"/>
</dbReference>
<dbReference type="Pfam" id="PF01425">
    <property type="entry name" value="Amidase"/>
    <property type="match status" value="1"/>
</dbReference>
<dbReference type="SUPFAM" id="SSF75304">
    <property type="entry name" value="Amidase signature (AS) enzymes"/>
    <property type="match status" value="1"/>
</dbReference>
<dbReference type="InterPro" id="IPR053844">
    <property type="entry name" value="AH_C"/>
</dbReference>
<dbReference type="Pfam" id="PF21986">
    <property type="entry name" value="AH_C"/>
    <property type="match status" value="1"/>
</dbReference>
<dbReference type="KEGG" id="lck:HN018_03480"/>
<sequence>MPAPSPPTARLQRQTHSTRSSFRDPADCHDWRRYVSRTAATRSVTGARTDRTRAGQPIGLPEKAFHFGVLSGADRDFDADKEAEALYDAAIANLACLGGTPVPIDYTPFRDVAALLYDGPYVAERLAAIEPFITWQPEAMDPVVHRIIADAARFSAVDAFKAQYRLLSLARQAALQWTGIDMLLLPTTPTIFKLADIASDPVRLNGLLGLYTNFVNLLDDAAIAIPAGFRSNGLPFGVTLIGPAFSDSSLARLGAPLHRAAGCGAGLDRSVGIPLPEPDMAPLPGIVFALAGAHLSGMSLNSELITFGAELVGEARTAADYRLVLLDAVPRKPGLVQTPGFDGQGIELELWRLSDEGFGRFVASLPQPMSMGKVALADGRIVSGFSCEPSAVTNSVDITKFGGWRRYISEATGA</sequence>
<proteinExistence type="predicted"/>
<name>A0A6M8HVZ5_9PROT</name>
<reference evidence="4 5" key="1">
    <citation type="journal article" date="2014" name="World J. Microbiol. Biotechnol.">
        <title>Biodiversity and physiological characteristics of Antarctic and Arctic lichens-associated bacteria.</title>
        <authorList>
            <person name="Lee Y.M."/>
            <person name="Kim E.H."/>
            <person name="Lee H.K."/>
            <person name="Hong S.G."/>
        </authorList>
    </citation>
    <scope>NUCLEOTIDE SEQUENCE [LARGE SCALE GENOMIC DNA]</scope>
    <source>
        <strain evidence="4 5">PAMC 26569</strain>
    </source>
</reference>
<dbReference type="InterPro" id="IPR023631">
    <property type="entry name" value="Amidase_dom"/>
</dbReference>
<protein>
    <submittedName>
        <fullName evidence="4">Uncharacterized protein</fullName>
    </submittedName>
</protein>
<dbReference type="Proteomes" id="UP000500767">
    <property type="component" value="Chromosome"/>
</dbReference>
<evidence type="ECO:0000259" key="2">
    <source>
        <dbReference type="Pfam" id="PF01425"/>
    </source>
</evidence>
<dbReference type="EMBL" id="CP053708">
    <property type="protein sequence ID" value="QKE92406.1"/>
    <property type="molecule type" value="Genomic_DNA"/>
</dbReference>
<keyword evidence="5" id="KW-1185">Reference proteome</keyword>
<dbReference type="AlphaFoldDB" id="A0A6M8HVZ5"/>
<evidence type="ECO:0000259" key="3">
    <source>
        <dbReference type="Pfam" id="PF21986"/>
    </source>
</evidence>
<feature type="domain" description="Amidase" evidence="2">
    <location>
        <begin position="63"/>
        <end position="250"/>
    </location>
</feature>
<feature type="domain" description="Allophanate hydrolase C-terminal" evidence="3">
    <location>
        <begin position="288"/>
        <end position="408"/>
    </location>
</feature>
<evidence type="ECO:0000313" key="5">
    <source>
        <dbReference type="Proteomes" id="UP000500767"/>
    </source>
</evidence>
<gene>
    <name evidence="4" type="ORF">HN018_03480</name>
</gene>
<dbReference type="Gene3D" id="3.90.1300.10">
    <property type="entry name" value="Amidase signature (AS) domain"/>
    <property type="match status" value="1"/>
</dbReference>
<accession>A0A6M8HVZ5</accession>
<dbReference type="Gene3D" id="3.10.490.10">
    <property type="entry name" value="Gamma-glutamyl cyclotransferase-like"/>
    <property type="match status" value="1"/>
</dbReference>
<evidence type="ECO:0000313" key="4">
    <source>
        <dbReference type="EMBL" id="QKE92406.1"/>
    </source>
</evidence>
<feature type="region of interest" description="Disordered" evidence="1">
    <location>
        <begin position="1"/>
        <end position="24"/>
    </location>
</feature>
<feature type="compositionally biased region" description="Polar residues" evidence="1">
    <location>
        <begin position="11"/>
        <end position="20"/>
    </location>
</feature>
<dbReference type="Gene3D" id="1.20.58.1700">
    <property type="match status" value="1"/>
</dbReference>
<organism evidence="4 5">
    <name type="scientific">Lichenicola cladoniae</name>
    <dbReference type="NCBI Taxonomy" id="1484109"/>
    <lineage>
        <taxon>Bacteria</taxon>
        <taxon>Pseudomonadati</taxon>
        <taxon>Pseudomonadota</taxon>
        <taxon>Alphaproteobacteria</taxon>
        <taxon>Acetobacterales</taxon>
        <taxon>Acetobacteraceae</taxon>
        <taxon>Lichenicola</taxon>
    </lineage>
</organism>
<evidence type="ECO:0000256" key="1">
    <source>
        <dbReference type="SAM" id="MobiDB-lite"/>
    </source>
</evidence>